<evidence type="ECO:0000313" key="2">
    <source>
        <dbReference type="EMBL" id="MBR8642152.1"/>
    </source>
</evidence>
<comment type="caution">
    <text evidence="2">The sequence shown here is derived from an EMBL/GenBank/DDBJ whole genome shotgun (WGS) entry which is preliminary data.</text>
</comment>
<protein>
    <submittedName>
        <fullName evidence="2">Uncharacterized protein</fullName>
    </submittedName>
</protein>
<evidence type="ECO:0000313" key="3">
    <source>
        <dbReference type="Proteomes" id="UP000682308"/>
    </source>
</evidence>
<dbReference type="AlphaFoldDB" id="A0A941J2Z0"/>
<organism evidence="2 3">
    <name type="scientific">Streptomyces tuirus</name>
    <dbReference type="NCBI Taxonomy" id="68278"/>
    <lineage>
        <taxon>Bacteria</taxon>
        <taxon>Bacillati</taxon>
        <taxon>Actinomycetota</taxon>
        <taxon>Actinomycetes</taxon>
        <taxon>Kitasatosporales</taxon>
        <taxon>Streptomycetaceae</taxon>
        <taxon>Streptomyces</taxon>
    </lineage>
</organism>
<feature type="region of interest" description="Disordered" evidence="1">
    <location>
        <begin position="120"/>
        <end position="153"/>
    </location>
</feature>
<name>A0A941J2Z0_9ACTN</name>
<accession>A0A941J2Z0</accession>
<keyword evidence="3" id="KW-1185">Reference proteome</keyword>
<evidence type="ECO:0000256" key="1">
    <source>
        <dbReference type="SAM" id="MobiDB-lite"/>
    </source>
</evidence>
<dbReference type="Proteomes" id="UP000682308">
    <property type="component" value="Unassembled WGS sequence"/>
</dbReference>
<gene>
    <name evidence="2" type="ORF">KEF29_29585</name>
</gene>
<reference evidence="2 3" key="1">
    <citation type="submission" date="2021-04" db="EMBL/GenBank/DDBJ databases">
        <title>Characterization of the biosynthetic gene cluster of new lipopeptides with antitumor activity in the genome of the marine Streptomyces PHM034.</title>
        <authorList>
            <person name="Ceniceros A."/>
            <person name="Canedo L."/>
            <person name="Mendez C."/>
            <person name="Olano C."/>
            <person name="Schleissner C."/>
            <person name="Cuevas C."/>
            <person name="De La Calle F."/>
            <person name="Salas J.A."/>
        </authorList>
    </citation>
    <scope>NUCLEOTIDE SEQUENCE [LARGE SCALE GENOMIC DNA]</scope>
    <source>
        <strain evidence="2 3">PHM034</strain>
    </source>
</reference>
<proteinExistence type="predicted"/>
<sequence>MINKQHGSVKPRAYELLRPGRCRHDLWCDQGRIAERILLDDGTSHLLPVPVIRLEHRGGVTKSRWYHLLRIDCRYGPHTHRVPVGITTTPADRALYDRTTGKRIPSDTERDFHRAEYLQQIPRPPSPISLSTPTAAMPSPSITSSTRACGTSG</sequence>
<feature type="compositionally biased region" description="Polar residues" evidence="1">
    <location>
        <begin position="128"/>
        <end position="153"/>
    </location>
</feature>
<dbReference type="EMBL" id="JAGTPG010000002">
    <property type="protein sequence ID" value="MBR8642152.1"/>
    <property type="molecule type" value="Genomic_DNA"/>
</dbReference>